<dbReference type="Pfam" id="PF08661">
    <property type="entry name" value="Rep_fac-A_3"/>
    <property type="match status" value="1"/>
</dbReference>
<dbReference type="InterPro" id="IPR013970">
    <property type="entry name" value="Rfa2"/>
</dbReference>
<evidence type="ECO:0000256" key="1">
    <source>
        <dbReference type="ARBA" id="ARBA00004123"/>
    </source>
</evidence>
<organism evidence="4 5">
    <name type="scientific">Thelephora terrestris</name>
    <dbReference type="NCBI Taxonomy" id="56493"/>
    <lineage>
        <taxon>Eukaryota</taxon>
        <taxon>Fungi</taxon>
        <taxon>Dikarya</taxon>
        <taxon>Basidiomycota</taxon>
        <taxon>Agaricomycotina</taxon>
        <taxon>Agaricomycetes</taxon>
        <taxon>Thelephorales</taxon>
        <taxon>Thelephoraceae</taxon>
        <taxon>Thelephora</taxon>
    </lineage>
</organism>
<dbReference type="GO" id="GO:0003684">
    <property type="term" value="F:damaged DNA binding"/>
    <property type="evidence" value="ECO:0007669"/>
    <property type="project" value="TreeGrafter"/>
</dbReference>
<dbReference type="InterPro" id="IPR012340">
    <property type="entry name" value="NA-bd_OB-fold"/>
</dbReference>
<keyword evidence="5" id="KW-1185">Reference proteome</keyword>
<keyword evidence="3" id="KW-0539">Nucleus</keyword>
<dbReference type="GO" id="GO:0035861">
    <property type="term" value="C:site of double-strand break"/>
    <property type="evidence" value="ECO:0007669"/>
    <property type="project" value="TreeGrafter"/>
</dbReference>
<evidence type="ECO:0000313" key="5">
    <source>
        <dbReference type="Proteomes" id="UP000736335"/>
    </source>
</evidence>
<dbReference type="PANTHER" id="PTHR15114">
    <property type="entry name" value="REPLICATION PROTEIN A3"/>
    <property type="match status" value="1"/>
</dbReference>
<dbReference type="GO" id="GO:0000724">
    <property type="term" value="P:double-strand break repair via homologous recombination"/>
    <property type="evidence" value="ECO:0007669"/>
    <property type="project" value="TreeGrafter"/>
</dbReference>
<dbReference type="GO" id="GO:0003697">
    <property type="term" value="F:single-stranded DNA binding"/>
    <property type="evidence" value="ECO:0007669"/>
    <property type="project" value="TreeGrafter"/>
</dbReference>
<evidence type="ECO:0000313" key="4">
    <source>
        <dbReference type="EMBL" id="KAF9788665.1"/>
    </source>
</evidence>
<dbReference type="GO" id="GO:0006289">
    <property type="term" value="P:nucleotide-excision repair"/>
    <property type="evidence" value="ECO:0007669"/>
    <property type="project" value="TreeGrafter"/>
</dbReference>
<reference evidence="4" key="2">
    <citation type="submission" date="2020-11" db="EMBL/GenBank/DDBJ databases">
        <authorList>
            <consortium name="DOE Joint Genome Institute"/>
            <person name="Kuo A."/>
            <person name="Miyauchi S."/>
            <person name="Kiss E."/>
            <person name="Drula E."/>
            <person name="Kohler A."/>
            <person name="Sanchez-Garcia M."/>
            <person name="Andreopoulos B."/>
            <person name="Barry K.W."/>
            <person name="Bonito G."/>
            <person name="Buee M."/>
            <person name="Carver A."/>
            <person name="Chen C."/>
            <person name="Cichocki N."/>
            <person name="Clum A."/>
            <person name="Culley D."/>
            <person name="Crous P.W."/>
            <person name="Fauchery L."/>
            <person name="Girlanda M."/>
            <person name="Hayes R."/>
            <person name="Keri Z."/>
            <person name="Labutti K."/>
            <person name="Lipzen A."/>
            <person name="Lombard V."/>
            <person name="Magnuson J."/>
            <person name="Maillard F."/>
            <person name="Morin E."/>
            <person name="Murat C."/>
            <person name="Nolan M."/>
            <person name="Ohm R."/>
            <person name="Pangilinan J."/>
            <person name="Pereira M."/>
            <person name="Perotto S."/>
            <person name="Peter M."/>
            <person name="Riley R."/>
            <person name="Sitrit Y."/>
            <person name="Stielow B."/>
            <person name="Szollosi G."/>
            <person name="Zifcakova L."/>
            <person name="Stursova M."/>
            <person name="Spatafora J.W."/>
            <person name="Tedersoo L."/>
            <person name="Vaario L.-M."/>
            <person name="Yamada A."/>
            <person name="Yan M."/>
            <person name="Wang P."/>
            <person name="Xu J."/>
            <person name="Bruns T."/>
            <person name="Baldrian P."/>
            <person name="Vilgalys R."/>
            <person name="Henrissat B."/>
            <person name="Grigoriev I.V."/>
            <person name="Hibbett D."/>
            <person name="Nagy L.G."/>
            <person name="Martin F.M."/>
        </authorList>
    </citation>
    <scope>NUCLEOTIDE SEQUENCE</scope>
    <source>
        <strain evidence="4">UH-Tt-Lm1</strain>
    </source>
</reference>
<protein>
    <submittedName>
        <fullName evidence="4">Replication factor A protein 3</fullName>
    </submittedName>
</protein>
<dbReference type="Gene3D" id="2.40.50.140">
    <property type="entry name" value="Nucleic acid-binding proteins"/>
    <property type="match status" value="1"/>
</dbReference>
<comment type="subcellular location">
    <subcellularLocation>
        <location evidence="1">Nucleus</location>
    </subcellularLocation>
</comment>
<dbReference type="AlphaFoldDB" id="A0A9P6HK72"/>
<evidence type="ECO:0000256" key="2">
    <source>
        <dbReference type="ARBA" id="ARBA00009761"/>
    </source>
</evidence>
<proteinExistence type="inferred from homology"/>
<dbReference type="OrthoDB" id="188186at2759"/>
<dbReference type="GO" id="GO:0006284">
    <property type="term" value="P:base-excision repair"/>
    <property type="evidence" value="ECO:0007669"/>
    <property type="project" value="TreeGrafter"/>
</dbReference>
<comment type="caution">
    <text evidence="4">The sequence shown here is derived from an EMBL/GenBank/DDBJ whole genome shotgun (WGS) entry which is preliminary data.</text>
</comment>
<dbReference type="SUPFAM" id="SSF50249">
    <property type="entry name" value="Nucleic acid-binding proteins"/>
    <property type="match status" value="1"/>
</dbReference>
<dbReference type="EMBL" id="WIUZ02000004">
    <property type="protein sequence ID" value="KAF9788665.1"/>
    <property type="molecule type" value="Genomic_DNA"/>
</dbReference>
<evidence type="ECO:0000256" key="3">
    <source>
        <dbReference type="ARBA" id="ARBA00023242"/>
    </source>
</evidence>
<dbReference type="Proteomes" id="UP000736335">
    <property type="component" value="Unassembled WGS sequence"/>
</dbReference>
<comment type="similarity">
    <text evidence="2">Belongs to the replication factor A protein 3 family.</text>
</comment>
<dbReference type="GO" id="GO:0006260">
    <property type="term" value="P:DNA replication"/>
    <property type="evidence" value="ECO:0007669"/>
    <property type="project" value="InterPro"/>
</dbReference>
<dbReference type="PANTHER" id="PTHR15114:SF1">
    <property type="entry name" value="REPLICATION PROTEIN A 14 KDA SUBUNIT"/>
    <property type="match status" value="1"/>
</dbReference>
<dbReference type="GO" id="GO:0005662">
    <property type="term" value="C:DNA replication factor A complex"/>
    <property type="evidence" value="ECO:0007669"/>
    <property type="project" value="TreeGrafter"/>
</dbReference>
<dbReference type="GO" id="GO:0006298">
    <property type="term" value="P:mismatch repair"/>
    <property type="evidence" value="ECO:0007669"/>
    <property type="project" value="TreeGrafter"/>
</dbReference>
<sequence length="108" mass="11851">MTDITPRINGARMNDYIGRTVRLICKVTKVVGNTALVEATDGATIEVAMTPGTPTIEDYAEIVGTVVTDSKIKMMTCINMGQELDMTLANDLVELIHGPQKEIKEMFF</sequence>
<name>A0A9P6HK72_9AGAM</name>
<reference evidence="4" key="1">
    <citation type="journal article" date="2020" name="Nat. Commun.">
        <title>Large-scale genome sequencing of mycorrhizal fungi provides insights into the early evolution of symbiotic traits.</title>
        <authorList>
            <person name="Miyauchi S."/>
            <person name="Kiss E."/>
            <person name="Kuo A."/>
            <person name="Drula E."/>
            <person name="Kohler A."/>
            <person name="Sanchez-Garcia M."/>
            <person name="Morin E."/>
            <person name="Andreopoulos B."/>
            <person name="Barry K.W."/>
            <person name="Bonito G."/>
            <person name="Buee M."/>
            <person name="Carver A."/>
            <person name="Chen C."/>
            <person name="Cichocki N."/>
            <person name="Clum A."/>
            <person name="Culley D."/>
            <person name="Crous P.W."/>
            <person name="Fauchery L."/>
            <person name="Girlanda M."/>
            <person name="Hayes R.D."/>
            <person name="Keri Z."/>
            <person name="LaButti K."/>
            <person name="Lipzen A."/>
            <person name="Lombard V."/>
            <person name="Magnuson J."/>
            <person name="Maillard F."/>
            <person name="Murat C."/>
            <person name="Nolan M."/>
            <person name="Ohm R.A."/>
            <person name="Pangilinan J."/>
            <person name="Pereira M.F."/>
            <person name="Perotto S."/>
            <person name="Peter M."/>
            <person name="Pfister S."/>
            <person name="Riley R."/>
            <person name="Sitrit Y."/>
            <person name="Stielow J.B."/>
            <person name="Szollosi G."/>
            <person name="Zifcakova L."/>
            <person name="Stursova M."/>
            <person name="Spatafora J.W."/>
            <person name="Tedersoo L."/>
            <person name="Vaario L.M."/>
            <person name="Yamada A."/>
            <person name="Yan M."/>
            <person name="Wang P."/>
            <person name="Xu J."/>
            <person name="Bruns T."/>
            <person name="Baldrian P."/>
            <person name="Vilgalys R."/>
            <person name="Dunand C."/>
            <person name="Henrissat B."/>
            <person name="Grigoriev I.V."/>
            <person name="Hibbett D."/>
            <person name="Nagy L.G."/>
            <person name="Martin F.M."/>
        </authorList>
    </citation>
    <scope>NUCLEOTIDE SEQUENCE</scope>
    <source>
        <strain evidence="4">UH-Tt-Lm1</strain>
    </source>
</reference>
<gene>
    <name evidence="4" type="ORF">BJ322DRAFT_652969</name>
</gene>
<accession>A0A9P6HK72</accession>
<dbReference type="CDD" id="cd04479">
    <property type="entry name" value="RPA3"/>
    <property type="match status" value="1"/>
</dbReference>